<dbReference type="RefSeq" id="WP_079216892.1">
    <property type="nucleotide sequence ID" value="NZ_CP018845.1"/>
</dbReference>
<sequence>MQASPSSPLIKVALVEDDAYFQQAFQDAIAQAADMQLASMSGTLAQGLAALEHGAPDVLLVDIGLPDGSGIDLIRAAHARYPACHSMVCTTFGDEAHVMRSLEAGASGYLLKDSAPARIVDEIRSLHGGGSPISPLIARQVLMRFRGKPQPAEPAPAVSTAAAATTTTGLSARETEVLEYITRGFTAEEIAGLMQISRHTVLTFVRRIYAKLEVHSKAEAIFEARNRGLIRE</sequence>
<dbReference type="InterPro" id="IPR058245">
    <property type="entry name" value="NreC/VraR/RcsB-like_REC"/>
</dbReference>
<proteinExistence type="predicted"/>
<name>A0ABX2M0T7_9BURK</name>
<protein>
    <submittedName>
        <fullName evidence="8">Response regulator transcription factor</fullName>
    </submittedName>
</protein>
<keyword evidence="2" id="KW-0805">Transcription regulation</keyword>
<keyword evidence="3" id="KW-0238">DNA-binding</keyword>
<dbReference type="InterPro" id="IPR000792">
    <property type="entry name" value="Tscrpt_reg_LuxR_C"/>
</dbReference>
<feature type="domain" description="Response regulatory" evidence="7">
    <location>
        <begin position="11"/>
        <end position="127"/>
    </location>
</feature>
<evidence type="ECO:0000259" key="6">
    <source>
        <dbReference type="PROSITE" id="PS50043"/>
    </source>
</evidence>
<dbReference type="PROSITE" id="PS50110">
    <property type="entry name" value="RESPONSE_REGULATORY"/>
    <property type="match status" value="1"/>
</dbReference>
<evidence type="ECO:0000256" key="5">
    <source>
        <dbReference type="PROSITE-ProRule" id="PRU00169"/>
    </source>
</evidence>
<dbReference type="PROSITE" id="PS50043">
    <property type="entry name" value="HTH_LUXR_2"/>
    <property type="match status" value="1"/>
</dbReference>
<accession>A0ABX2M0T7</accession>
<dbReference type="EMBL" id="JABFMT010000016">
    <property type="protein sequence ID" value="NUU03010.1"/>
    <property type="molecule type" value="Genomic_DNA"/>
</dbReference>
<dbReference type="SUPFAM" id="SSF52172">
    <property type="entry name" value="CheY-like"/>
    <property type="match status" value="1"/>
</dbReference>
<evidence type="ECO:0000256" key="4">
    <source>
        <dbReference type="ARBA" id="ARBA00023163"/>
    </source>
</evidence>
<keyword evidence="9" id="KW-1185">Reference proteome</keyword>
<comment type="caution">
    <text evidence="8">The sequence shown here is derived from an EMBL/GenBank/DDBJ whole genome shotgun (WGS) entry which is preliminary data.</text>
</comment>
<dbReference type="Pfam" id="PF00072">
    <property type="entry name" value="Response_reg"/>
    <property type="match status" value="1"/>
</dbReference>
<keyword evidence="4" id="KW-0804">Transcription</keyword>
<feature type="modified residue" description="4-aspartylphosphate" evidence="5">
    <location>
        <position position="62"/>
    </location>
</feature>
<evidence type="ECO:0000256" key="3">
    <source>
        <dbReference type="ARBA" id="ARBA00023125"/>
    </source>
</evidence>
<feature type="domain" description="HTH luxR-type" evidence="6">
    <location>
        <begin position="163"/>
        <end position="228"/>
    </location>
</feature>
<organism evidence="8 9">
    <name type="scientific">Herbaspirillum robiniae</name>
    <dbReference type="NCBI Taxonomy" id="2014887"/>
    <lineage>
        <taxon>Bacteria</taxon>
        <taxon>Pseudomonadati</taxon>
        <taxon>Pseudomonadota</taxon>
        <taxon>Betaproteobacteria</taxon>
        <taxon>Burkholderiales</taxon>
        <taxon>Oxalobacteraceae</taxon>
        <taxon>Herbaspirillum</taxon>
    </lineage>
</organism>
<evidence type="ECO:0000256" key="2">
    <source>
        <dbReference type="ARBA" id="ARBA00023015"/>
    </source>
</evidence>
<dbReference type="SUPFAM" id="SSF46894">
    <property type="entry name" value="C-terminal effector domain of the bipartite response regulators"/>
    <property type="match status" value="1"/>
</dbReference>
<evidence type="ECO:0000259" key="7">
    <source>
        <dbReference type="PROSITE" id="PS50110"/>
    </source>
</evidence>
<keyword evidence="1 5" id="KW-0597">Phosphoprotein</keyword>
<dbReference type="CDD" id="cd17535">
    <property type="entry name" value="REC_NarL-like"/>
    <property type="match status" value="1"/>
</dbReference>
<dbReference type="Proteomes" id="UP000536746">
    <property type="component" value="Unassembled WGS sequence"/>
</dbReference>
<evidence type="ECO:0000313" key="8">
    <source>
        <dbReference type="EMBL" id="NUU03010.1"/>
    </source>
</evidence>
<dbReference type="InterPro" id="IPR016032">
    <property type="entry name" value="Sig_transdc_resp-reg_C-effctor"/>
</dbReference>
<dbReference type="Pfam" id="PF00196">
    <property type="entry name" value="GerE"/>
    <property type="match status" value="1"/>
</dbReference>
<evidence type="ECO:0000256" key="1">
    <source>
        <dbReference type="ARBA" id="ARBA00022553"/>
    </source>
</evidence>
<reference evidence="8 9" key="1">
    <citation type="journal article" date="2020" name="Front. Plant Sci.">
        <title>Isolation of Rhizosphere Bacteria That Improve Quality and Water Stress Tolerance in Greenhouse Ornamentals.</title>
        <authorList>
            <person name="Nordstedt N.P."/>
            <person name="Jones M.L."/>
        </authorList>
    </citation>
    <scope>NUCLEOTIDE SEQUENCE [LARGE SCALE GENOMIC DNA]</scope>
    <source>
        <strain evidence="8 9">C6C2</strain>
    </source>
</reference>
<dbReference type="InterPro" id="IPR039420">
    <property type="entry name" value="WalR-like"/>
</dbReference>
<dbReference type="PANTHER" id="PTHR43214">
    <property type="entry name" value="TWO-COMPONENT RESPONSE REGULATOR"/>
    <property type="match status" value="1"/>
</dbReference>
<gene>
    <name evidence="8" type="ORF">HNO84_15500</name>
</gene>
<dbReference type="PANTHER" id="PTHR43214:SF41">
    <property type="entry name" value="NITRATE_NITRITE RESPONSE REGULATOR PROTEIN NARP"/>
    <property type="match status" value="1"/>
</dbReference>
<dbReference type="SMART" id="SM00421">
    <property type="entry name" value="HTH_LUXR"/>
    <property type="match status" value="1"/>
</dbReference>
<dbReference type="CDD" id="cd06170">
    <property type="entry name" value="LuxR_C_like"/>
    <property type="match status" value="1"/>
</dbReference>
<dbReference type="InterPro" id="IPR011006">
    <property type="entry name" value="CheY-like_superfamily"/>
</dbReference>
<dbReference type="InterPro" id="IPR001789">
    <property type="entry name" value="Sig_transdc_resp-reg_receiver"/>
</dbReference>
<evidence type="ECO:0000313" key="9">
    <source>
        <dbReference type="Proteomes" id="UP000536746"/>
    </source>
</evidence>
<dbReference type="PRINTS" id="PR00038">
    <property type="entry name" value="HTHLUXR"/>
</dbReference>
<dbReference type="SMART" id="SM00448">
    <property type="entry name" value="REC"/>
    <property type="match status" value="1"/>
</dbReference>
<dbReference type="PROSITE" id="PS00622">
    <property type="entry name" value="HTH_LUXR_1"/>
    <property type="match status" value="1"/>
</dbReference>
<dbReference type="Gene3D" id="3.40.50.2300">
    <property type="match status" value="1"/>
</dbReference>